<proteinExistence type="predicted"/>
<accession>A0A9P8RZW3</accession>
<evidence type="ECO:0000313" key="2">
    <source>
        <dbReference type="Proteomes" id="UP000018208"/>
    </source>
</evidence>
<protein>
    <submittedName>
        <fullName evidence="1">Uncharacterized protein</fullName>
    </submittedName>
</protein>
<dbReference type="RefSeq" id="XP_067765805.1">
    <property type="nucleotide sequence ID" value="XM_067906537.1"/>
</dbReference>
<sequence>MLSKFQNIHKSIPAERYQIEQLYDHIHIYLETQLLHRLKSHSQHTKYQDGRLIFFTQNLCEISLFDIENGSNLSLSTSFPIESVHFSAPFLLVKSGVFAQIVNMEVQDQSYTLQVDEVYDSFSTFLFRIQNQLFTPSSKSIEIHQLAIQPKIVKLAPKVVVSDGFSLWLLKWNKTIEIPLYDGKPILNFEHSETHFYALSQTFIYIFSAEMELRKVASISTFHSFKFFKSWENVNLSLVSIPKLTASFSSPQIVIFHSQSSDICLVCKGENCVLLAANGVVWSVSGNENVAILSVNDIISEFNFDKMLGFGIVVGDHQSVVSFGNEKFGVVRDQ</sequence>
<dbReference type="EMBL" id="AUWU02000003">
    <property type="protein sequence ID" value="KAH0575032.1"/>
    <property type="molecule type" value="Genomic_DNA"/>
</dbReference>
<name>A0A9P8RZW3_9EUKA</name>
<reference evidence="1 2" key="1">
    <citation type="journal article" date="2014" name="PLoS Genet.">
        <title>The Genome of Spironucleus salmonicida Highlights a Fish Pathogen Adapted to Fluctuating Environments.</title>
        <authorList>
            <person name="Xu F."/>
            <person name="Jerlstrom-Hultqvist J."/>
            <person name="Einarsson E."/>
            <person name="Astvaldsson A."/>
            <person name="Svard S.G."/>
            <person name="Andersson J.O."/>
        </authorList>
    </citation>
    <scope>NUCLEOTIDE SEQUENCE [LARGE SCALE GENOMIC DNA]</scope>
    <source>
        <strain evidence="1 2">ATCC 50377</strain>
    </source>
</reference>
<gene>
    <name evidence="1" type="ORF">SS50377_22652</name>
</gene>
<comment type="caution">
    <text evidence="1">The sequence shown here is derived from an EMBL/GenBank/DDBJ whole genome shotgun (WGS) entry which is preliminary data.</text>
</comment>
<dbReference type="GeneID" id="94296675"/>
<dbReference type="Proteomes" id="UP000018208">
    <property type="component" value="Unassembled WGS sequence"/>
</dbReference>
<organism evidence="1 2">
    <name type="scientific">Spironucleus salmonicida</name>
    <dbReference type="NCBI Taxonomy" id="348837"/>
    <lineage>
        <taxon>Eukaryota</taxon>
        <taxon>Metamonada</taxon>
        <taxon>Diplomonadida</taxon>
        <taxon>Hexamitidae</taxon>
        <taxon>Hexamitinae</taxon>
        <taxon>Spironucleus</taxon>
    </lineage>
</organism>
<dbReference type="AlphaFoldDB" id="A0A9P8RZW3"/>
<keyword evidence="2" id="KW-1185">Reference proteome</keyword>
<dbReference type="KEGG" id="ssao:94296675"/>
<evidence type="ECO:0000313" key="1">
    <source>
        <dbReference type="EMBL" id="KAH0575032.1"/>
    </source>
</evidence>